<dbReference type="Proteomes" id="UP001341281">
    <property type="component" value="Chromosome 02"/>
</dbReference>
<dbReference type="EMBL" id="CP144746">
    <property type="protein sequence ID" value="WVZ55442.1"/>
    <property type="molecule type" value="Genomic_DNA"/>
</dbReference>
<dbReference type="AlphaFoldDB" id="A0AAQ3SKG7"/>
<keyword evidence="3" id="KW-1185">Reference proteome</keyword>
<evidence type="ECO:0000256" key="1">
    <source>
        <dbReference type="SAM" id="MobiDB-lite"/>
    </source>
</evidence>
<proteinExistence type="predicted"/>
<protein>
    <submittedName>
        <fullName evidence="2">Uncharacterized protein</fullName>
    </submittedName>
</protein>
<feature type="region of interest" description="Disordered" evidence="1">
    <location>
        <begin position="1"/>
        <end position="62"/>
    </location>
</feature>
<gene>
    <name evidence="2" type="ORF">U9M48_006102</name>
</gene>
<reference evidence="2 3" key="1">
    <citation type="submission" date="2024-02" db="EMBL/GenBank/DDBJ databases">
        <title>High-quality chromosome-scale genome assembly of Pensacola bahiagrass (Paspalum notatum Flugge var. saurae).</title>
        <authorList>
            <person name="Vega J.M."/>
            <person name="Podio M."/>
            <person name="Orjuela J."/>
            <person name="Siena L.A."/>
            <person name="Pessino S.C."/>
            <person name="Combes M.C."/>
            <person name="Mariac C."/>
            <person name="Albertini E."/>
            <person name="Pupilli F."/>
            <person name="Ortiz J.P.A."/>
            <person name="Leblanc O."/>
        </authorList>
    </citation>
    <scope>NUCLEOTIDE SEQUENCE [LARGE SCALE GENOMIC DNA]</scope>
    <source>
        <strain evidence="2">R1</strain>
        <tissue evidence="2">Leaf</tissue>
    </source>
</reference>
<sequence>MLGTHKFYEKKRRNEKIILHSKQALSPPPPPERLDRGPAVRLPCARSPAPPPLASPRPAHRL</sequence>
<organism evidence="2 3">
    <name type="scientific">Paspalum notatum var. saurae</name>
    <dbReference type="NCBI Taxonomy" id="547442"/>
    <lineage>
        <taxon>Eukaryota</taxon>
        <taxon>Viridiplantae</taxon>
        <taxon>Streptophyta</taxon>
        <taxon>Embryophyta</taxon>
        <taxon>Tracheophyta</taxon>
        <taxon>Spermatophyta</taxon>
        <taxon>Magnoliopsida</taxon>
        <taxon>Liliopsida</taxon>
        <taxon>Poales</taxon>
        <taxon>Poaceae</taxon>
        <taxon>PACMAD clade</taxon>
        <taxon>Panicoideae</taxon>
        <taxon>Andropogonodae</taxon>
        <taxon>Paspaleae</taxon>
        <taxon>Paspalinae</taxon>
        <taxon>Paspalum</taxon>
    </lineage>
</organism>
<evidence type="ECO:0000313" key="3">
    <source>
        <dbReference type="Proteomes" id="UP001341281"/>
    </source>
</evidence>
<name>A0AAQ3SKG7_PASNO</name>
<accession>A0AAQ3SKG7</accession>
<evidence type="ECO:0000313" key="2">
    <source>
        <dbReference type="EMBL" id="WVZ55442.1"/>
    </source>
</evidence>